<reference evidence="3 4" key="1">
    <citation type="submission" date="2018-12" db="EMBL/GenBank/DDBJ databases">
        <authorList>
            <consortium name="Pathogen Informatics"/>
        </authorList>
    </citation>
    <scope>NUCLEOTIDE SEQUENCE [LARGE SCALE GENOMIC DNA]</scope>
    <source>
        <strain evidence="3 4">NCTC11636</strain>
    </source>
</reference>
<dbReference type="AlphaFoldDB" id="A0A3S5EH52"/>
<feature type="region of interest" description="Disordered" evidence="1">
    <location>
        <begin position="47"/>
        <end position="135"/>
    </location>
</feature>
<protein>
    <recommendedName>
        <fullName evidence="2">DUF6318 domain-containing protein</fullName>
    </recommendedName>
</protein>
<keyword evidence="4" id="KW-1185">Reference proteome</keyword>
<dbReference type="Pfam" id="PF19843">
    <property type="entry name" value="DUF6318"/>
    <property type="match status" value="1"/>
</dbReference>
<evidence type="ECO:0000259" key="2">
    <source>
        <dbReference type="Pfam" id="PF19843"/>
    </source>
</evidence>
<proteinExistence type="predicted"/>
<evidence type="ECO:0000313" key="4">
    <source>
        <dbReference type="Proteomes" id="UP000266895"/>
    </source>
</evidence>
<dbReference type="InterPro" id="IPR046281">
    <property type="entry name" value="DUF6318"/>
</dbReference>
<feature type="compositionally biased region" description="Low complexity" evidence="1">
    <location>
        <begin position="48"/>
        <end position="101"/>
    </location>
</feature>
<dbReference type="KEGG" id="ahw:NCTC11636_01996"/>
<dbReference type="RefSeq" id="WP_331852808.1">
    <property type="nucleotide sequence ID" value="NZ_LR134350.1"/>
</dbReference>
<evidence type="ECO:0000313" key="3">
    <source>
        <dbReference type="EMBL" id="VEG29334.1"/>
    </source>
</evidence>
<name>A0A3S5EH52_9ACTO</name>
<organism evidence="3 4">
    <name type="scientific">Actinomyces howellii</name>
    <dbReference type="NCBI Taxonomy" id="52771"/>
    <lineage>
        <taxon>Bacteria</taxon>
        <taxon>Bacillati</taxon>
        <taxon>Actinomycetota</taxon>
        <taxon>Actinomycetes</taxon>
        <taxon>Actinomycetales</taxon>
        <taxon>Actinomycetaceae</taxon>
        <taxon>Actinomyces</taxon>
    </lineage>
</organism>
<accession>A0A3S5EH52</accession>
<dbReference type="EMBL" id="LR134350">
    <property type="protein sequence ID" value="VEG29334.1"/>
    <property type="molecule type" value="Genomic_DNA"/>
</dbReference>
<dbReference type="Proteomes" id="UP000266895">
    <property type="component" value="Chromosome"/>
</dbReference>
<gene>
    <name evidence="3" type="ORF">NCTC11636_01996</name>
</gene>
<sequence>MNGGAAISYDSGLMSCSLMRIARCRRLVSALVCALVLVAAAGVGGCSDSGADSASPAPTARSTASSPTASSSAASSTATAPSTPAAGSSGQASAEASESGTPSQVPSLSAEEQASRDAALATPEPSRPVGMDEQSPAGAAATASYFLNLFPYAFATGDLTTWKEMSEDDCIFCNSVIDDVDALHNSGGWSDMWTQEVFILSYGADPADPNRLVVTLHLTAPEHVAHRGRPSEAFTVDAQDVTIKIQLYWHGDRWIVEEGEIIEGGEGR</sequence>
<feature type="domain" description="DUF6318" evidence="2">
    <location>
        <begin position="118"/>
        <end position="258"/>
    </location>
</feature>
<feature type="compositionally biased region" description="Polar residues" evidence="1">
    <location>
        <begin position="102"/>
        <end position="112"/>
    </location>
</feature>
<evidence type="ECO:0000256" key="1">
    <source>
        <dbReference type="SAM" id="MobiDB-lite"/>
    </source>
</evidence>